<reference evidence="1 2" key="1">
    <citation type="submission" date="2013-04" db="EMBL/GenBank/DDBJ databases">
        <authorList>
            <person name="Harkins D.M."/>
            <person name="Durkin A.S."/>
            <person name="Brinkac L.M."/>
            <person name="Haft D.H."/>
            <person name="Selengut J.D."/>
            <person name="Sanka R."/>
            <person name="DePew J."/>
            <person name="Purushe J."/>
            <person name="Chanthongthip A."/>
            <person name="Lattana O."/>
            <person name="Phetsouvanh R."/>
            <person name="Newton P.N."/>
            <person name="Vinetz J.M."/>
            <person name="Sutton G.G."/>
            <person name="Nierman W.C."/>
            <person name="Fouts D.E."/>
        </authorList>
    </citation>
    <scope>NUCLEOTIDE SEQUENCE [LARGE SCALE GENOMIC DNA]</scope>
    <source>
        <strain evidence="1 2">UI 09931</strain>
    </source>
</reference>
<protein>
    <recommendedName>
        <fullName evidence="3">SMP-30/Gluconolaconase/LRE-like region domain protein</fullName>
    </recommendedName>
</protein>
<proteinExistence type="predicted"/>
<evidence type="ECO:0000313" key="2">
    <source>
        <dbReference type="Proteomes" id="UP000014570"/>
    </source>
</evidence>
<sequence length="54" mass="5975">MKCLLWGKSSGFAALDNSAFDKKGNLWIVTYRALAHSGSKGIIFFRSTSGRNHK</sequence>
<dbReference type="AlphaFoldDB" id="A0AAV3J7D3"/>
<name>A0AAV3J7D3_LEPBO</name>
<comment type="caution">
    <text evidence="1">The sequence shown here is derived from an EMBL/GenBank/DDBJ whole genome shotgun (WGS) entry which is preliminary data.</text>
</comment>
<evidence type="ECO:0000313" key="1">
    <source>
        <dbReference type="EMBL" id="EPG55905.1"/>
    </source>
</evidence>
<organism evidence="1 2">
    <name type="scientific">Leptospira borgpetersenii serovar Javanica str. UI 09931</name>
    <dbReference type="NCBI Taxonomy" id="1049767"/>
    <lineage>
        <taxon>Bacteria</taxon>
        <taxon>Pseudomonadati</taxon>
        <taxon>Spirochaetota</taxon>
        <taxon>Spirochaetia</taxon>
        <taxon>Leptospirales</taxon>
        <taxon>Leptospiraceae</taxon>
        <taxon>Leptospira</taxon>
    </lineage>
</organism>
<dbReference type="EMBL" id="AHNP02000014">
    <property type="protein sequence ID" value="EPG55905.1"/>
    <property type="molecule type" value="Genomic_DNA"/>
</dbReference>
<dbReference type="Proteomes" id="UP000014570">
    <property type="component" value="Unassembled WGS sequence"/>
</dbReference>
<accession>A0AAV3J7D3</accession>
<evidence type="ECO:0008006" key="3">
    <source>
        <dbReference type="Google" id="ProtNLM"/>
    </source>
</evidence>
<gene>
    <name evidence="1" type="ORF">LEP1GSC103_0810</name>
</gene>